<name>A0A9E7VDD7_9CYAN</name>
<reference evidence="4 6" key="2">
    <citation type="submission" date="2023-12" db="EMBL/GenBank/DDBJ databases">
        <title>Baltic Sea Cyanobacteria.</title>
        <authorList>
            <person name="Delbaje E."/>
            <person name="Fewer D.P."/>
            <person name="Shishido T.K."/>
        </authorList>
    </citation>
    <scope>NUCLEOTIDE SEQUENCE [LARGE SCALE GENOMIC DNA]</scope>
    <source>
        <strain evidence="4 6">UHCC-0300</strain>
    </source>
</reference>
<dbReference type="InterPro" id="IPR009081">
    <property type="entry name" value="PP-bd_ACP"/>
</dbReference>
<dbReference type="InterPro" id="IPR036736">
    <property type="entry name" value="ACP-like_sf"/>
</dbReference>
<gene>
    <name evidence="5" type="primary">puwD</name>
    <name evidence="4" type="ORF">VB620_10960</name>
</gene>
<organism evidence="5">
    <name type="scientific">Nodularia harveyana UHCC-0300</name>
    <dbReference type="NCBI Taxonomy" id="2974287"/>
    <lineage>
        <taxon>Bacteria</taxon>
        <taxon>Bacillati</taxon>
        <taxon>Cyanobacteriota</taxon>
        <taxon>Cyanophyceae</taxon>
        <taxon>Nostocales</taxon>
        <taxon>Nodulariaceae</taxon>
        <taxon>Nodularia</taxon>
    </lineage>
</organism>
<dbReference type="SMART" id="SM01294">
    <property type="entry name" value="PKS_PP_betabranch"/>
    <property type="match status" value="1"/>
</dbReference>
<evidence type="ECO:0000313" key="5">
    <source>
        <dbReference type="EMBL" id="UZC80152.1"/>
    </source>
</evidence>
<evidence type="ECO:0000256" key="1">
    <source>
        <dbReference type="ARBA" id="ARBA00022450"/>
    </source>
</evidence>
<evidence type="ECO:0000313" key="6">
    <source>
        <dbReference type="Proteomes" id="UP001302120"/>
    </source>
</evidence>
<accession>A0A9E7VDD7</accession>
<dbReference type="InterPro" id="IPR020806">
    <property type="entry name" value="PKS_PP-bd"/>
</dbReference>
<evidence type="ECO:0000256" key="2">
    <source>
        <dbReference type="ARBA" id="ARBA00022553"/>
    </source>
</evidence>
<dbReference type="Proteomes" id="UP001302120">
    <property type="component" value="Unassembled WGS sequence"/>
</dbReference>
<dbReference type="SMART" id="SM00823">
    <property type="entry name" value="PKS_PP"/>
    <property type="match status" value="1"/>
</dbReference>
<dbReference type="EMBL" id="JAYGHG010000015">
    <property type="protein sequence ID" value="MEA5581856.1"/>
    <property type="molecule type" value="Genomic_DNA"/>
</dbReference>
<dbReference type="AlphaFoldDB" id="A0A9E7VDD7"/>
<dbReference type="GO" id="GO:0031177">
    <property type="term" value="F:phosphopantetheine binding"/>
    <property type="evidence" value="ECO:0007669"/>
    <property type="project" value="InterPro"/>
</dbReference>
<protein>
    <submittedName>
        <fullName evidence="4">Acyl carrier protein</fullName>
    </submittedName>
    <submittedName>
        <fullName evidence="5">PuwD</fullName>
    </submittedName>
</protein>
<feature type="domain" description="Carrier" evidence="3">
    <location>
        <begin position="10"/>
        <end position="87"/>
    </location>
</feature>
<dbReference type="Pfam" id="PF00550">
    <property type="entry name" value="PP-binding"/>
    <property type="match status" value="1"/>
</dbReference>
<dbReference type="RefSeq" id="WP_323196186.1">
    <property type="nucleotide sequence ID" value="NZ_JAYGHG010000015.1"/>
</dbReference>
<keyword evidence="6" id="KW-1185">Reference proteome</keyword>
<evidence type="ECO:0000259" key="3">
    <source>
        <dbReference type="PROSITE" id="PS50075"/>
    </source>
</evidence>
<dbReference type="PROSITE" id="PS50075">
    <property type="entry name" value="CARRIER"/>
    <property type="match status" value="1"/>
</dbReference>
<evidence type="ECO:0000313" key="4">
    <source>
        <dbReference type="EMBL" id="MEA5581856.1"/>
    </source>
</evidence>
<proteinExistence type="predicted"/>
<keyword evidence="2" id="KW-0597">Phosphoprotein</keyword>
<sequence length="91" mass="10208">MTTTNSKNIRSTEEIQDWLISEMADILEITPDEIDIKMLFDEYGLDSSMIIGMMGELEVWLGCNLDPTLVYDYSTIGDLAEHIGSILSVDS</sequence>
<dbReference type="EMBL" id="OK416066">
    <property type="protein sequence ID" value="UZC80152.1"/>
    <property type="molecule type" value="Genomic_DNA"/>
</dbReference>
<dbReference type="Gene3D" id="1.10.1200.10">
    <property type="entry name" value="ACP-like"/>
    <property type="match status" value="1"/>
</dbReference>
<dbReference type="SUPFAM" id="SSF47336">
    <property type="entry name" value="ACP-like"/>
    <property type="match status" value="1"/>
</dbReference>
<keyword evidence="1" id="KW-0596">Phosphopantetheine</keyword>
<reference evidence="5" key="1">
    <citation type="journal article" date="2022" name="ACS Omega">
        <title>Fatty Acid Substitutions Modulate the Cytotoxicity of Puwainaphycins/Minutissamides Isolated from the Baltic Sea Cyanobacterium Nodularia harveyana UHCC-0300.</title>
        <authorList>
            <person name="Saurav K."/>
            <person name="Caso A."/>
            <person name="Urajova P."/>
            <person name="Hrouzek P."/>
            <person name="Esposito G."/>
            <person name="Delawska K."/>
            <person name="Macho M."/>
            <person name="Hajek J."/>
            <person name="Cheel J."/>
            <person name="Saha S."/>
            <person name="Divoka P."/>
            <person name="Arsin S."/>
            <person name="Sivonen K."/>
            <person name="Fewer D.P."/>
            <person name="Costantino V."/>
        </authorList>
    </citation>
    <scope>NUCLEOTIDE SEQUENCE</scope>
    <source>
        <strain evidence="5">UHCC-0300</strain>
    </source>
</reference>